<dbReference type="EMBL" id="CM044705">
    <property type="protein sequence ID" value="KAI5661501.1"/>
    <property type="molecule type" value="Genomic_DNA"/>
</dbReference>
<evidence type="ECO:0000313" key="1">
    <source>
        <dbReference type="EMBL" id="KAI5661501.1"/>
    </source>
</evidence>
<sequence length="133" mass="15358">MATSENWQLLVHDGRHNHAIGVYYHGHTQSARLTEEQPIKTEQFRKSHMPPRNIAQKLYNVLAKMKKKMMQTRNTVEEVLCLSAQRGYTVFYRNCNGTMYNMSLLEAVGMNPTGKNVTVATAFMQNEQATMYR</sequence>
<protein>
    <submittedName>
        <fullName evidence="1">Uncharacterized protein</fullName>
    </submittedName>
</protein>
<name>A0ACC0APT6_CATRO</name>
<keyword evidence="2" id="KW-1185">Reference proteome</keyword>
<dbReference type="Proteomes" id="UP001060085">
    <property type="component" value="Linkage Group LG05"/>
</dbReference>
<comment type="caution">
    <text evidence="1">The sequence shown here is derived from an EMBL/GenBank/DDBJ whole genome shotgun (WGS) entry which is preliminary data.</text>
</comment>
<gene>
    <name evidence="1" type="ORF">M9H77_20824</name>
</gene>
<reference evidence="2" key="1">
    <citation type="journal article" date="2023" name="Nat. Plants">
        <title>Single-cell RNA sequencing provides a high-resolution roadmap for understanding the multicellular compartmentation of specialized metabolism.</title>
        <authorList>
            <person name="Sun S."/>
            <person name="Shen X."/>
            <person name="Li Y."/>
            <person name="Li Y."/>
            <person name="Wang S."/>
            <person name="Li R."/>
            <person name="Zhang H."/>
            <person name="Shen G."/>
            <person name="Guo B."/>
            <person name="Wei J."/>
            <person name="Xu J."/>
            <person name="St-Pierre B."/>
            <person name="Chen S."/>
            <person name="Sun C."/>
        </authorList>
    </citation>
    <scope>NUCLEOTIDE SEQUENCE [LARGE SCALE GENOMIC DNA]</scope>
</reference>
<proteinExistence type="predicted"/>
<accession>A0ACC0APT6</accession>
<organism evidence="1 2">
    <name type="scientific">Catharanthus roseus</name>
    <name type="common">Madagascar periwinkle</name>
    <name type="synonym">Vinca rosea</name>
    <dbReference type="NCBI Taxonomy" id="4058"/>
    <lineage>
        <taxon>Eukaryota</taxon>
        <taxon>Viridiplantae</taxon>
        <taxon>Streptophyta</taxon>
        <taxon>Embryophyta</taxon>
        <taxon>Tracheophyta</taxon>
        <taxon>Spermatophyta</taxon>
        <taxon>Magnoliopsida</taxon>
        <taxon>eudicotyledons</taxon>
        <taxon>Gunneridae</taxon>
        <taxon>Pentapetalae</taxon>
        <taxon>asterids</taxon>
        <taxon>lamiids</taxon>
        <taxon>Gentianales</taxon>
        <taxon>Apocynaceae</taxon>
        <taxon>Rauvolfioideae</taxon>
        <taxon>Vinceae</taxon>
        <taxon>Catharanthinae</taxon>
        <taxon>Catharanthus</taxon>
    </lineage>
</organism>
<evidence type="ECO:0000313" key="2">
    <source>
        <dbReference type="Proteomes" id="UP001060085"/>
    </source>
</evidence>